<comment type="caution">
    <text evidence="3">The sequence shown here is derived from an EMBL/GenBank/DDBJ whole genome shotgun (WGS) entry which is preliminary data.</text>
</comment>
<gene>
    <name evidence="3" type="ORF">LshimejAT787_0804760</name>
</gene>
<dbReference type="EMBL" id="BRPK01000008">
    <property type="protein sequence ID" value="GLB40605.1"/>
    <property type="molecule type" value="Genomic_DNA"/>
</dbReference>
<dbReference type="AlphaFoldDB" id="A0A9P3PQ63"/>
<sequence length="325" mass="35021">MRFLLLPFLVFLSYLSAQAADAAVSVEATADVTTETLSSTLKLYLKSRDGTKIYAEATGNKNGPHVIFAHGLACTNAAFDPLFNDRSMTSSLYMVRYDTRGHGLSGKPLSPDFYTSDRYADDVKAVIAGFKLKKPFFVGWSLGGAIGADIAANFPTPLPFSGLIWLAGLPYIGDILPKVATPKVLSFLPGLEETNNATSALQTRIDFVETLSSATATVPYDIKLAWVGSAVYLPPAAASLALGRSQDPSKLLAQGKAGWPLLIIHGTKDLQIDGNAVISNMAPLFKNVETHMIQGAGHIPFFDDESSVAKYILAWTKRIARTRPY</sequence>
<proteinExistence type="predicted"/>
<dbReference type="InterPro" id="IPR050266">
    <property type="entry name" value="AB_hydrolase_sf"/>
</dbReference>
<dbReference type="OrthoDB" id="408373at2759"/>
<dbReference type="InterPro" id="IPR000073">
    <property type="entry name" value="AB_hydrolase_1"/>
</dbReference>
<dbReference type="InterPro" id="IPR029058">
    <property type="entry name" value="AB_hydrolase_fold"/>
</dbReference>
<evidence type="ECO:0000259" key="2">
    <source>
        <dbReference type="Pfam" id="PF00561"/>
    </source>
</evidence>
<feature type="domain" description="AB hydrolase-1" evidence="2">
    <location>
        <begin position="64"/>
        <end position="304"/>
    </location>
</feature>
<evidence type="ECO:0000256" key="1">
    <source>
        <dbReference type="SAM" id="SignalP"/>
    </source>
</evidence>
<keyword evidence="1" id="KW-0732">Signal</keyword>
<dbReference type="PANTHER" id="PTHR43798:SF33">
    <property type="entry name" value="HYDROLASE, PUTATIVE (AFU_ORTHOLOGUE AFUA_2G14860)-RELATED"/>
    <property type="match status" value="1"/>
</dbReference>
<feature type="chain" id="PRO_5040448872" evidence="1">
    <location>
        <begin position="20"/>
        <end position="325"/>
    </location>
</feature>
<reference evidence="3" key="1">
    <citation type="submission" date="2022-07" db="EMBL/GenBank/DDBJ databases">
        <title>The genome of Lyophyllum shimeji provides insight into the initial evolution of ectomycorrhizal fungal genome.</title>
        <authorList>
            <person name="Kobayashi Y."/>
            <person name="Shibata T."/>
            <person name="Hirakawa H."/>
            <person name="Shigenobu S."/>
            <person name="Nishiyama T."/>
            <person name="Yamada A."/>
            <person name="Hasebe M."/>
            <person name="Kawaguchi M."/>
        </authorList>
    </citation>
    <scope>NUCLEOTIDE SEQUENCE</scope>
    <source>
        <strain evidence="3">AT787</strain>
    </source>
</reference>
<dbReference type="GO" id="GO:0016020">
    <property type="term" value="C:membrane"/>
    <property type="evidence" value="ECO:0007669"/>
    <property type="project" value="TreeGrafter"/>
</dbReference>
<dbReference type="SUPFAM" id="SSF53474">
    <property type="entry name" value="alpha/beta-Hydrolases"/>
    <property type="match status" value="1"/>
</dbReference>
<evidence type="ECO:0000313" key="3">
    <source>
        <dbReference type="EMBL" id="GLB40605.1"/>
    </source>
</evidence>
<keyword evidence="4" id="KW-1185">Reference proteome</keyword>
<protein>
    <submittedName>
        <fullName evidence="3">Alpha beta-hydrolase</fullName>
    </submittedName>
</protein>
<dbReference type="Proteomes" id="UP001063166">
    <property type="component" value="Unassembled WGS sequence"/>
</dbReference>
<evidence type="ECO:0000313" key="4">
    <source>
        <dbReference type="Proteomes" id="UP001063166"/>
    </source>
</evidence>
<accession>A0A9P3PQ63</accession>
<feature type="signal peptide" evidence="1">
    <location>
        <begin position="1"/>
        <end position="19"/>
    </location>
</feature>
<organism evidence="3 4">
    <name type="scientific">Lyophyllum shimeji</name>
    <name type="common">Hon-shimeji</name>
    <name type="synonym">Tricholoma shimeji</name>
    <dbReference type="NCBI Taxonomy" id="47721"/>
    <lineage>
        <taxon>Eukaryota</taxon>
        <taxon>Fungi</taxon>
        <taxon>Dikarya</taxon>
        <taxon>Basidiomycota</taxon>
        <taxon>Agaricomycotina</taxon>
        <taxon>Agaricomycetes</taxon>
        <taxon>Agaricomycetidae</taxon>
        <taxon>Agaricales</taxon>
        <taxon>Tricholomatineae</taxon>
        <taxon>Lyophyllaceae</taxon>
        <taxon>Lyophyllum</taxon>
    </lineage>
</organism>
<dbReference type="Gene3D" id="3.40.50.1820">
    <property type="entry name" value="alpha/beta hydrolase"/>
    <property type="match status" value="1"/>
</dbReference>
<dbReference type="PANTHER" id="PTHR43798">
    <property type="entry name" value="MONOACYLGLYCEROL LIPASE"/>
    <property type="match status" value="1"/>
</dbReference>
<name>A0A9P3PQ63_LYOSH</name>
<dbReference type="Pfam" id="PF00561">
    <property type="entry name" value="Abhydrolase_1"/>
    <property type="match status" value="1"/>
</dbReference>